<feature type="compositionally biased region" description="Pro residues" evidence="1">
    <location>
        <begin position="87"/>
        <end position="100"/>
    </location>
</feature>
<keyword evidence="2" id="KW-1133">Transmembrane helix</keyword>
<gene>
    <name evidence="3" type="ORF">DT376_39855</name>
</gene>
<organism evidence="3 4">
    <name type="scientific">Pseudomonas aeruginosa</name>
    <dbReference type="NCBI Taxonomy" id="287"/>
    <lineage>
        <taxon>Bacteria</taxon>
        <taxon>Pseudomonadati</taxon>
        <taxon>Pseudomonadota</taxon>
        <taxon>Gammaproteobacteria</taxon>
        <taxon>Pseudomonadales</taxon>
        <taxon>Pseudomonadaceae</taxon>
        <taxon>Pseudomonas</taxon>
    </lineage>
</organism>
<proteinExistence type="predicted"/>
<feature type="non-terminal residue" evidence="3">
    <location>
        <position position="1"/>
    </location>
</feature>
<keyword evidence="2" id="KW-0472">Membrane</keyword>
<name>A0A367LW56_PSEAI</name>
<feature type="region of interest" description="Disordered" evidence="1">
    <location>
        <begin position="78"/>
        <end position="120"/>
    </location>
</feature>
<reference evidence="3 4" key="1">
    <citation type="submission" date="2018-07" db="EMBL/GenBank/DDBJ databases">
        <title>Mechanisms of high-level aminoglycoside resistance among Gram-negative pathogens in Brazil.</title>
        <authorList>
            <person name="Ballaben A.S."/>
            <person name="Darini A.L.C."/>
            <person name="Doi Y."/>
        </authorList>
    </citation>
    <scope>NUCLEOTIDE SEQUENCE [LARGE SCALE GENOMIC DNA]</scope>
    <source>
        <strain evidence="3 4">B2-305</strain>
    </source>
</reference>
<feature type="non-terminal residue" evidence="3">
    <location>
        <position position="120"/>
    </location>
</feature>
<evidence type="ECO:0000256" key="2">
    <source>
        <dbReference type="SAM" id="Phobius"/>
    </source>
</evidence>
<protein>
    <submittedName>
        <fullName evidence="3">Energy transducer TonB</fullName>
    </submittedName>
</protein>
<feature type="compositionally biased region" description="Basic and acidic residues" evidence="1">
    <location>
        <begin position="101"/>
        <end position="120"/>
    </location>
</feature>
<comment type="caution">
    <text evidence="3">The sequence shown here is derived from an EMBL/GenBank/DDBJ whole genome shotgun (WGS) entry which is preliminary data.</text>
</comment>
<evidence type="ECO:0000313" key="4">
    <source>
        <dbReference type="Proteomes" id="UP000253594"/>
    </source>
</evidence>
<dbReference type="EMBL" id="QORE01003060">
    <property type="protein sequence ID" value="RCI69457.1"/>
    <property type="molecule type" value="Genomic_DNA"/>
</dbReference>
<evidence type="ECO:0000313" key="3">
    <source>
        <dbReference type="EMBL" id="RCI69457.1"/>
    </source>
</evidence>
<keyword evidence="2" id="KW-0812">Transmembrane</keyword>
<sequence>ARRDEEVAVEEVLIPYAHGSDPEDVPGEPPKSRWWLSSGAAVAMHVAIIGALVWVMPTPAELNLGHGELPKTMQVNFVQLEKKAEPTPQPPAAAPEPTPPKIEEPKPEPPKPKPVEKPKP</sequence>
<accession>A0A367LW56</accession>
<dbReference type="Proteomes" id="UP000253594">
    <property type="component" value="Unassembled WGS sequence"/>
</dbReference>
<dbReference type="AlphaFoldDB" id="A0A367LW56"/>
<feature type="transmembrane region" description="Helical" evidence="2">
    <location>
        <begin position="34"/>
        <end position="55"/>
    </location>
</feature>
<evidence type="ECO:0000256" key="1">
    <source>
        <dbReference type="SAM" id="MobiDB-lite"/>
    </source>
</evidence>